<dbReference type="GO" id="GO:0042450">
    <property type="term" value="P:L-arginine biosynthetic process via ornithine"/>
    <property type="evidence" value="ECO:0007669"/>
    <property type="project" value="UniProtKB-UniRule"/>
</dbReference>
<evidence type="ECO:0000313" key="12">
    <source>
        <dbReference type="Proteomes" id="UP000683428"/>
    </source>
</evidence>
<dbReference type="Pfam" id="PF00696">
    <property type="entry name" value="AA_kinase"/>
    <property type="match status" value="1"/>
</dbReference>
<feature type="domain" description="Aspartate/glutamate/uridylate kinase" evidence="10">
    <location>
        <begin position="28"/>
        <end position="271"/>
    </location>
</feature>
<evidence type="ECO:0000256" key="1">
    <source>
        <dbReference type="ARBA" id="ARBA00004828"/>
    </source>
</evidence>
<dbReference type="CDD" id="cd04250">
    <property type="entry name" value="AAK_NAGK-C"/>
    <property type="match status" value="1"/>
</dbReference>
<dbReference type="Proteomes" id="UP000683428">
    <property type="component" value="Chromosome"/>
</dbReference>
<dbReference type="InterPro" id="IPR001048">
    <property type="entry name" value="Asp/Glu/Uridylate_kinase"/>
</dbReference>
<comment type="subcellular location">
    <subcellularLocation>
        <location evidence="9">Cytoplasm</location>
    </subcellularLocation>
</comment>
<dbReference type="GO" id="GO:0003991">
    <property type="term" value="F:acetylglutamate kinase activity"/>
    <property type="evidence" value="ECO:0007669"/>
    <property type="project" value="UniProtKB-UniRule"/>
</dbReference>
<keyword evidence="3 9" id="KW-0028">Amino-acid biosynthesis</keyword>
<evidence type="ECO:0000256" key="4">
    <source>
        <dbReference type="ARBA" id="ARBA00022679"/>
    </source>
</evidence>
<evidence type="ECO:0000259" key="10">
    <source>
        <dbReference type="Pfam" id="PF00696"/>
    </source>
</evidence>
<keyword evidence="9" id="KW-0963">Cytoplasm</keyword>
<evidence type="ECO:0000256" key="5">
    <source>
        <dbReference type="ARBA" id="ARBA00022741"/>
    </source>
</evidence>
<comment type="similarity">
    <text evidence="9">Belongs to the acetylglutamate kinase family. ArgB subfamily.</text>
</comment>
<evidence type="ECO:0000313" key="11">
    <source>
        <dbReference type="EMBL" id="QWT49899.1"/>
    </source>
</evidence>
<comment type="pathway">
    <text evidence="1 9">Amino-acid biosynthesis; L-arginine biosynthesis; N(2)-acetyl-L-ornithine from L-glutamate: step 2/4.</text>
</comment>
<dbReference type="GO" id="GO:0005737">
    <property type="term" value="C:cytoplasm"/>
    <property type="evidence" value="ECO:0007669"/>
    <property type="project" value="UniProtKB-SubCell"/>
</dbReference>
<evidence type="ECO:0000256" key="2">
    <source>
        <dbReference type="ARBA" id="ARBA00022571"/>
    </source>
</evidence>
<dbReference type="EC" id="2.7.2.8" evidence="9"/>
<organism evidence="11 12">
    <name type="scientific">Azospira inquinata</name>
    <dbReference type="NCBI Taxonomy" id="2785627"/>
    <lineage>
        <taxon>Bacteria</taxon>
        <taxon>Pseudomonadati</taxon>
        <taxon>Pseudomonadota</taxon>
        <taxon>Betaproteobacteria</taxon>
        <taxon>Rhodocyclales</taxon>
        <taxon>Rhodocyclaceae</taxon>
        <taxon>Azospira</taxon>
    </lineage>
</organism>
<dbReference type="NCBIfam" id="TIGR00761">
    <property type="entry name" value="argB"/>
    <property type="match status" value="1"/>
</dbReference>
<feature type="site" description="Transition state stabilizer" evidence="9">
    <location>
        <position position="33"/>
    </location>
</feature>
<keyword evidence="5 9" id="KW-0547">Nucleotide-binding</keyword>
<comment type="catalytic activity">
    <reaction evidence="8 9">
        <text>N-acetyl-L-glutamate + ATP = N-acetyl-L-glutamyl 5-phosphate + ADP</text>
        <dbReference type="Rhea" id="RHEA:14629"/>
        <dbReference type="ChEBI" id="CHEBI:30616"/>
        <dbReference type="ChEBI" id="CHEBI:44337"/>
        <dbReference type="ChEBI" id="CHEBI:57936"/>
        <dbReference type="ChEBI" id="CHEBI:456216"/>
        <dbReference type="EC" id="2.7.2.8"/>
    </reaction>
</comment>
<dbReference type="HAMAP" id="MF_00082">
    <property type="entry name" value="ArgB"/>
    <property type="match status" value="1"/>
</dbReference>
<feature type="binding site" evidence="9">
    <location>
        <position position="90"/>
    </location>
    <ligand>
        <name>substrate</name>
    </ligand>
</feature>
<feature type="binding site" evidence="9">
    <location>
        <position position="192"/>
    </location>
    <ligand>
        <name>substrate</name>
    </ligand>
</feature>
<dbReference type="FunFam" id="3.40.1160.10:FF:000004">
    <property type="entry name" value="Acetylglutamate kinase"/>
    <property type="match status" value="1"/>
</dbReference>
<keyword evidence="7 9" id="KW-0067">ATP-binding</keyword>
<sequence length="295" mass="31118">MSALTPDSSLQADILAEALPYIKRFHGKTIVVKYGGNAMTDEHLKQSFARDVVLLKLVGMNVVVVHGGGPQIEHLLSRVGKKGHFIQGMRVTDAETMEVVEMVLGGQVNKEVVNLINQAGGKAVGLTGKDGAFIRAKKLLIPNQDNPEDLIDIGQVGQITQVDPSLIGLLDSGDFIPVVAPIGVGKDGETYNINADVVAGKLAEVLKAEKLVLLTNTPGVLDQDGKLLTGLTPKQIDDMVADGTLSGGMLPKIGSALDAARNGVKSVHIIDGRVEHSLLLEILTDVGIGTLIKSH</sequence>
<proteinExistence type="inferred from homology"/>
<keyword evidence="12" id="KW-1185">Reference proteome</keyword>
<dbReference type="PANTHER" id="PTHR23342">
    <property type="entry name" value="N-ACETYLGLUTAMATE SYNTHASE"/>
    <property type="match status" value="1"/>
</dbReference>
<evidence type="ECO:0000256" key="6">
    <source>
        <dbReference type="ARBA" id="ARBA00022777"/>
    </source>
</evidence>
<name>A0A975SP03_9RHOO</name>
<dbReference type="AlphaFoldDB" id="A0A975SP03"/>
<dbReference type="InterPro" id="IPR004662">
    <property type="entry name" value="AcgluKinase_fam"/>
</dbReference>
<keyword evidence="2 9" id="KW-0055">Arginine biosynthesis</keyword>
<evidence type="ECO:0000256" key="8">
    <source>
        <dbReference type="ARBA" id="ARBA00048141"/>
    </source>
</evidence>
<dbReference type="PANTHER" id="PTHR23342:SF0">
    <property type="entry name" value="N-ACETYLGLUTAMATE SYNTHASE, MITOCHONDRIAL"/>
    <property type="match status" value="1"/>
</dbReference>
<gene>
    <name evidence="9 11" type="primary">argB</name>
    <name evidence="11" type="ORF">Azoinq_04655</name>
</gene>
<feature type="site" description="Transition state stabilizer" evidence="9">
    <location>
        <position position="252"/>
    </location>
</feature>
<keyword evidence="6 9" id="KW-0418">Kinase</keyword>
<keyword evidence="4 9" id="KW-0808">Transferase</keyword>
<protein>
    <recommendedName>
        <fullName evidence="9">Acetylglutamate kinase</fullName>
        <ecNumber evidence="9">2.7.2.8</ecNumber>
    </recommendedName>
    <alternativeName>
        <fullName evidence="9">N-acetyl-L-glutamate 5-phosphotransferase</fullName>
    </alternativeName>
    <alternativeName>
        <fullName evidence="9">NAG kinase</fullName>
        <shortName evidence="9">NAGK</shortName>
    </alternativeName>
</protein>
<evidence type="ECO:0000256" key="9">
    <source>
        <dbReference type="HAMAP-Rule" id="MF_00082"/>
    </source>
</evidence>
<comment type="function">
    <text evidence="9">Catalyzes the ATP-dependent phosphorylation of N-acetyl-L-glutamate.</text>
</comment>
<dbReference type="EMBL" id="CP064782">
    <property type="protein sequence ID" value="QWT49899.1"/>
    <property type="molecule type" value="Genomic_DNA"/>
</dbReference>
<dbReference type="PIRSF" id="PIRSF000728">
    <property type="entry name" value="NAGK"/>
    <property type="match status" value="1"/>
</dbReference>
<dbReference type="GO" id="GO:0005524">
    <property type="term" value="F:ATP binding"/>
    <property type="evidence" value="ECO:0007669"/>
    <property type="project" value="UniProtKB-UniRule"/>
</dbReference>
<dbReference type="KEGG" id="aiq:Azoinq_04655"/>
<feature type="binding site" evidence="9">
    <location>
        <begin position="68"/>
        <end position="69"/>
    </location>
    <ligand>
        <name>substrate</name>
    </ligand>
</feature>
<dbReference type="InterPro" id="IPR041727">
    <property type="entry name" value="NAGK-C"/>
</dbReference>
<dbReference type="RefSeq" id="WP_216131772.1">
    <property type="nucleotide sequence ID" value="NZ_CP064782.1"/>
</dbReference>
<evidence type="ECO:0000256" key="3">
    <source>
        <dbReference type="ARBA" id="ARBA00022605"/>
    </source>
</evidence>
<reference evidence="11" key="1">
    <citation type="submission" date="2020-11" db="EMBL/GenBank/DDBJ databases">
        <title>Azospira inquinata sp. nov.</title>
        <authorList>
            <person name="Moe W.M."/>
            <person name="Mikes M.C."/>
        </authorList>
    </citation>
    <scope>NUCLEOTIDE SEQUENCE</scope>
    <source>
        <strain evidence="11">Azo-3</strain>
    </source>
</reference>
<accession>A0A975SP03</accession>
<evidence type="ECO:0000256" key="7">
    <source>
        <dbReference type="ARBA" id="ARBA00022840"/>
    </source>
</evidence>
<dbReference type="InterPro" id="IPR037528">
    <property type="entry name" value="ArgB"/>
</dbReference>